<organism evidence="2 3">
    <name type="scientific">Paraburkholderia monticola</name>
    <dbReference type="NCBI Taxonomy" id="1399968"/>
    <lineage>
        <taxon>Bacteria</taxon>
        <taxon>Pseudomonadati</taxon>
        <taxon>Pseudomonadota</taxon>
        <taxon>Betaproteobacteria</taxon>
        <taxon>Burkholderiales</taxon>
        <taxon>Burkholderiaceae</taxon>
        <taxon>Paraburkholderia</taxon>
    </lineage>
</organism>
<evidence type="ECO:0008006" key="4">
    <source>
        <dbReference type="Google" id="ProtNLM"/>
    </source>
</evidence>
<name>A0A149PVT4_9BURK</name>
<dbReference type="AlphaFoldDB" id="A0A149PVT4"/>
<dbReference type="OrthoDB" id="9103815at2"/>
<dbReference type="Proteomes" id="UP000075613">
    <property type="component" value="Unassembled WGS sequence"/>
</dbReference>
<protein>
    <recommendedName>
        <fullName evidence="4">Lipoprotein</fullName>
    </recommendedName>
</protein>
<evidence type="ECO:0000313" key="2">
    <source>
        <dbReference type="EMBL" id="KXU89142.1"/>
    </source>
</evidence>
<feature type="chain" id="PRO_5007551701" description="Lipoprotein" evidence="1">
    <location>
        <begin position="23"/>
        <end position="145"/>
    </location>
</feature>
<comment type="caution">
    <text evidence="2">The sequence shown here is derived from an EMBL/GenBank/DDBJ whole genome shotgun (WGS) entry which is preliminary data.</text>
</comment>
<dbReference type="RefSeq" id="WP_062126494.1">
    <property type="nucleotide sequence ID" value="NZ_LRBG01000005.1"/>
</dbReference>
<feature type="signal peptide" evidence="1">
    <location>
        <begin position="1"/>
        <end position="22"/>
    </location>
</feature>
<evidence type="ECO:0000313" key="3">
    <source>
        <dbReference type="Proteomes" id="UP000075613"/>
    </source>
</evidence>
<proteinExistence type="predicted"/>
<dbReference type="EMBL" id="LRBG01000005">
    <property type="protein sequence ID" value="KXU89142.1"/>
    <property type="molecule type" value="Genomic_DNA"/>
</dbReference>
<keyword evidence="3" id="KW-1185">Reference proteome</keyword>
<gene>
    <name evidence="2" type="ORF">CI15_08830</name>
</gene>
<accession>A0A149PVT4</accession>
<evidence type="ECO:0000256" key="1">
    <source>
        <dbReference type="SAM" id="SignalP"/>
    </source>
</evidence>
<sequence>MTTGKLFLYATLALATWVSVCAAQTSHATINDFVGDWVVTEVVDYADISGGIPEAKRILGMTMKITPQSMSFDNETCEPNTGFIVKEIDTISELTKQFGIRVNETGLPATAAFVDSDNCFAVFRMDAHRIVFEWDGIIVRAIRDK</sequence>
<keyword evidence="1" id="KW-0732">Signal</keyword>
<dbReference type="STRING" id="1399968.CI15_08830"/>
<reference evidence="2 3" key="1">
    <citation type="journal article" date="2015" name="Int. J. Syst. Evol. Microbiol.">
        <title>Burkholderia monticola sp. nov., isolated from mountain soil.</title>
        <authorList>
            <person name="Baek I."/>
            <person name="Seo B."/>
            <person name="Lee I."/>
            <person name="Yi H."/>
            <person name="Chun J."/>
        </authorList>
    </citation>
    <scope>NUCLEOTIDE SEQUENCE [LARGE SCALE GENOMIC DNA]</scope>
    <source>
        <strain evidence="2 3">JC2948</strain>
    </source>
</reference>